<keyword evidence="2" id="KW-1185">Reference proteome</keyword>
<evidence type="ECO:0000313" key="2">
    <source>
        <dbReference type="Proteomes" id="UP000241868"/>
    </source>
</evidence>
<evidence type="ECO:0000313" key="1">
    <source>
        <dbReference type="EMBL" id="PSJ79182.1"/>
    </source>
</evidence>
<dbReference type="EMBL" id="PXYY01000175">
    <property type="protein sequence ID" value="PSJ79182.1"/>
    <property type="molecule type" value="Genomic_DNA"/>
</dbReference>
<protein>
    <submittedName>
        <fullName evidence="1">DUF29 domain-containing protein</fullName>
    </submittedName>
</protein>
<dbReference type="Proteomes" id="UP000241868">
    <property type="component" value="Unassembled WGS sequence"/>
</dbReference>
<dbReference type="InterPro" id="IPR002636">
    <property type="entry name" value="DUF29"/>
</dbReference>
<dbReference type="Gene3D" id="1.20.1220.20">
    <property type="entry name" value="Uncharcterised protein PF01724"/>
    <property type="match status" value="1"/>
</dbReference>
<dbReference type="PANTHER" id="PTHR34235">
    <property type="entry name" value="SLR1203 PROTEIN-RELATED"/>
    <property type="match status" value="1"/>
</dbReference>
<sequence>MATSYETDFAKWTAEQAGLLRAGLVNSIDFRNLAEEIEDMGKSEQRALESRLQVLICHLLKWKFQPERQGNSWRATIKEQRARIADIFEESPSLKGRVSHDEYLAKVWSYGVTAAVKETDLDESVFPEWPIWTVQQILDNDFLPD</sequence>
<proteinExistence type="predicted"/>
<dbReference type="OrthoDB" id="425753at2"/>
<gene>
    <name evidence="1" type="ORF">C7N83_13825</name>
</gene>
<accession>A0A2P7TWS7</accession>
<comment type="caution">
    <text evidence="1">The sequence shown here is derived from an EMBL/GenBank/DDBJ whole genome shotgun (WGS) entry which is preliminary data.</text>
</comment>
<organism evidence="1 2">
    <name type="scientific">Neisseria iguanae</name>
    <dbReference type="NCBI Taxonomy" id="90242"/>
    <lineage>
        <taxon>Bacteria</taxon>
        <taxon>Pseudomonadati</taxon>
        <taxon>Pseudomonadota</taxon>
        <taxon>Betaproteobacteria</taxon>
        <taxon>Neisseriales</taxon>
        <taxon>Neisseriaceae</taxon>
        <taxon>Neisseria</taxon>
    </lineage>
</organism>
<reference evidence="1 2" key="1">
    <citation type="submission" date="2018-03" db="EMBL/GenBank/DDBJ databases">
        <title>Neisseria weixii sp. nov., isolated from the intestinal contents of Tibetan Plateau pika (Ochotona curzoniae) in Yushu, Qinghai Province, China.</title>
        <authorList>
            <person name="Gui Z."/>
        </authorList>
    </citation>
    <scope>NUCLEOTIDE SEQUENCE [LARGE SCALE GENOMIC DNA]</scope>
    <source>
        <strain evidence="1 2">ATCC 51483</strain>
    </source>
</reference>
<dbReference type="Pfam" id="PF01724">
    <property type="entry name" value="DUF29"/>
    <property type="match status" value="1"/>
</dbReference>
<name>A0A2P7TWS7_9NEIS</name>
<dbReference type="PANTHER" id="PTHR34235:SF4">
    <property type="entry name" value="SLR0291 PROTEIN"/>
    <property type="match status" value="1"/>
</dbReference>
<dbReference type="AlphaFoldDB" id="A0A2P7TWS7"/>
<dbReference type="RefSeq" id="WP_106743285.1">
    <property type="nucleotide sequence ID" value="NZ_PXYY01000175.1"/>
</dbReference>